<dbReference type="Proteomes" id="UP001233271">
    <property type="component" value="Chromosome 5"/>
</dbReference>
<accession>A0AA48L6D4</accession>
<gene>
    <name evidence="2" type="ORF">CcaverHIS019_0504990</name>
</gene>
<evidence type="ECO:0000256" key="1">
    <source>
        <dbReference type="SAM" id="SignalP"/>
    </source>
</evidence>
<keyword evidence="1" id="KW-0732">Signal</keyword>
<dbReference type="KEGG" id="ccac:CcaHIS019_0504990"/>
<sequence length="91" mass="9817">MRVLSFLFVAASAAAAAAAVPIPDTTCSPVRVLLDSAAAVFGLQHSLCVPPQEEHHAYQDPGYYPDGVDLDELNFGDFEPLPDFHEYAQIV</sequence>
<keyword evidence="3" id="KW-1185">Reference proteome</keyword>
<evidence type="ECO:0000313" key="2">
    <source>
        <dbReference type="EMBL" id="BEI92871.1"/>
    </source>
</evidence>
<name>A0AA48L6D4_9TREE</name>
<evidence type="ECO:0000313" key="3">
    <source>
        <dbReference type="Proteomes" id="UP001233271"/>
    </source>
</evidence>
<proteinExistence type="predicted"/>
<dbReference type="AlphaFoldDB" id="A0AA48L6D4"/>
<protein>
    <submittedName>
        <fullName evidence="2">Uncharacterized protein</fullName>
    </submittedName>
</protein>
<feature type="signal peptide" evidence="1">
    <location>
        <begin position="1"/>
        <end position="19"/>
    </location>
</feature>
<feature type="chain" id="PRO_5041449370" evidence="1">
    <location>
        <begin position="20"/>
        <end position="91"/>
    </location>
</feature>
<dbReference type="RefSeq" id="XP_060458136.1">
    <property type="nucleotide sequence ID" value="XM_060601664.1"/>
</dbReference>
<reference evidence="2" key="1">
    <citation type="journal article" date="2023" name="BMC Genomics">
        <title>Chromosome-level genome assemblies of Cutaneotrichosporon spp. (Trichosporonales, Basidiomycota) reveal imbalanced evolution between nucleotide sequences and chromosome synteny.</title>
        <authorList>
            <person name="Kobayashi Y."/>
            <person name="Kayamori A."/>
            <person name="Aoki K."/>
            <person name="Shiwa Y."/>
            <person name="Matsutani M."/>
            <person name="Fujita N."/>
            <person name="Sugita T."/>
            <person name="Iwasaki W."/>
            <person name="Tanaka N."/>
            <person name="Takashima M."/>
        </authorList>
    </citation>
    <scope>NUCLEOTIDE SEQUENCE</scope>
    <source>
        <strain evidence="2">HIS019</strain>
    </source>
</reference>
<dbReference type="GeneID" id="85496741"/>
<organism evidence="2 3">
    <name type="scientific">Cutaneotrichosporon cavernicola</name>
    <dbReference type="NCBI Taxonomy" id="279322"/>
    <lineage>
        <taxon>Eukaryota</taxon>
        <taxon>Fungi</taxon>
        <taxon>Dikarya</taxon>
        <taxon>Basidiomycota</taxon>
        <taxon>Agaricomycotina</taxon>
        <taxon>Tremellomycetes</taxon>
        <taxon>Trichosporonales</taxon>
        <taxon>Trichosporonaceae</taxon>
        <taxon>Cutaneotrichosporon</taxon>
    </lineage>
</organism>
<dbReference type="EMBL" id="AP028216">
    <property type="protein sequence ID" value="BEI92871.1"/>
    <property type="molecule type" value="Genomic_DNA"/>
</dbReference>